<feature type="non-terminal residue" evidence="2">
    <location>
        <position position="1"/>
    </location>
</feature>
<dbReference type="AlphaFoldDB" id="A0A8E2JG76"/>
<proteinExistence type="predicted"/>
<keyword evidence="3" id="KW-1185">Reference proteome</keyword>
<dbReference type="EMBL" id="KV744924">
    <property type="protein sequence ID" value="OCK81348.1"/>
    <property type="molecule type" value="Genomic_DNA"/>
</dbReference>
<evidence type="ECO:0000313" key="2">
    <source>
        <dbReference type="EMBL" id="OCK81348.1"/>
    </source>
</evidence>
<feature type="signal peptide" evidence="1">
    <location>
        <begin position="1"/>
        <end position="15"/>
    </location>
</feature>
<dbReference type="Proteomes" id="UP000250266">
    <property type="component" value="Unassembled WGS sequence"/>
</dbReference>
<organism evidence="2 3">
    <name type="scientific">Lepidopterella palustris CBS 459.81</name>
    <dbReference type="NCBI Taxonomy" id="1314670"/>
    <lineage>
        <taxon>Eukaryota</taxon>
        <taxon>Fungi</taxon>
        <taxon>Dikarya</taxon>
        <taxon>Ascomycota</taxon>
        <taxon>Pezizomycotina</taxon>
        <taxon>Dothideomycetes</taxon>
        <taxon>Pleosporomycetidae</taxon>
        <taxon>Mytilinidiales</taxon>
        <taxon>Argynnaceae</taxon>
        <taxon>Lepidopterella</taxon>
    </lineage>
</organism>
<gene>
    <name evidence="2" type="ORF">K432DRAFT_381397</name>
</gene>
<evidence type="ECO:0008006" key="4">
    <source>
        <dbReference type="Google" id="ProtNLM"/>
    </source>
</evidence>
<evidence type="ECO:0000313" key="3">
    <source>
        <dbReference type="Proteomes" id="UP000250266"/>
    </source>
</evidence>
<reference evidence="2 3" key="1">
    <citation type="journal article" date="2016" name="Nat. Commun.">
        <title>Ectomycorrhizal ecology is imprinted in the genome of the dominant symbiotic fungus Cenococcum geophilum.</title>
        <authorList>
            <consortium name="DOE Joint Genome Institute"/>
            <person name="Peter M."/>
            <person name="Kohler A."/>
            <person name="Ohm R.A."/>
            <person name="Kuo A."/>
            <person name="Krutzmann J."/>
            <person name="Morin E."/>
            <person name="Arend M."/>
            <person name="Barry K.W."/>
            <person name="Binder M."/>
            <person name="Choi C."/>
            <person name="Clum A."/>
            <person name="Copeland A."/>
            <person name="Grisel N."/>
            <person name="Haridas S."/>
            <person name="Kipfer T."/>
            <person name="LaButti K."/>
            <person name="Lindquist E."/>
            <person name="Lipzen A."/>
            <person name="Maire R."/>
            <person name="Meier B."/>
            <person name="Mihaltcheva S."/>
            <person name="Molinier V."/>
            <person name="Murat C."/>
            <person name="Poggeler S."/>
            <person name="Quandt C.A."/>
            <person name="Sperisen C."/>
            <person name="Tritt A."/>
            <person name="Tisserant E."/>
            <person name="Crous P.W."/>
            <person name="Henrissat B."/>
            <person name="Nehls U."/>
            <person name="Egli S."/>
            <person name="Spatafora J.W."/>
            <person name="Grigoriev I.V."/>
            <person name="Martin F.M."/>
        </authorList>
    </citation>
    <scope>NUCLEOTIDE SEQUENCE [LARGE SCALE GENOMIC DNA]</scope>
    <source>
        <strain evidence="2 3">CBS 459.81</strain>
    </source>
</reference>
<keyword evidence="1" id="KW-0732">Signal</keyword>
<protein>
    <recommendedName>
        <fullName evidence="4">Secreted protein</fullName>
    </recommendedName>
</protein>
<name>A0A8E2JG76_9PEZI</name>
<sequence>MSLPGSAIWLPSLLAENLTALATFPTAATNKGATGHTPVASITKGKAATSNLASSPLVACSKFQNHSQLANQCDSHSSRRKLCIYNCGFSWYKYDRVTVCPRVVPCRCSIDLGAALKIY</sequence>
<feature type="chain" id="PRO_5034633274" description="Secreted protein" evidence="1">
    <location>
        <begin position="16"/>
        <end position="119"/>
    </location>
</feature>
<accession>A0A8E2JG76</accession>
<evidence type="ECO:0000256" key="1">
    <source>
        <dbReference type="SAM" id="SignalP"/>
    </source>
</evidence>